<keyword evidence="4" id="KW-1185">Reference proteome</keyword>
<sequence length="372" mass="37662">MRKSVLVFTAGAIVCAAVAGVIRFKLVPDAERVQSDQNTVTRYAGTASYLDQHAVAGGDLANAFVKNSPFTAVETVKAIGMHGNVAVLSDVTAINGAGGVLGNPASTWAVDRKTLMPAAAPAGVTADAHQGLAVGFAFSPDKHDYPWWDGATGTQATAKYVRSESHVGRSTYVFTVDASGAEKDPATLAQLPPAVPVSVLKGLAATMAPAMQGALAALLPPGGDSVLVPLTYTSSTTTTMWVDQLSGTTVDADAHQTVTAQMKTKLGTVPLTAVLDVDTKMSPAGIADAVKQSKDDQSKVLWEGIVAPLALAVLALALLVGAVLAGRRPRTADSADTASGGAAGAAGPTDTGSVGEAGEASPETSEPTTKEE</sequence>
<organism evidence="3 4">
    <name type="scientific">Catenulispora pinistramenti</name>
    <dbReference type="NCBI Taxonomy" id="2705254"/>
    <lineage>
        <taxon>Bacteria</taxon>
        <taxon>Bacillati</taxon>
        <taxon>Actinomycetota</taxon>
        <taxon>Actinomycetes</taxon>
        <taxon>Catenulisporales</taxon>
        <taxon>Catenulisporaceae</taxon>
        <taxon>Catenulispora</taxon>
    </lineage>
</organism>
<dbReference type="Proteomes" id="UP000730482">
    <property type="component" value="Unassembled WGS sequence"/>
</dbReference>
<feature type="transmembrane region" description="Helical" evidence="2">
    <location>
        <begin position="300"/>
        <end position="325"/>
    </location>
</feature>
<protein>
    <submittedName>
        <fullName evidence="3">DUF3068 domain-containing protein</fullName>
    </submittedName>
</protein>
<gene>
    <name evidence="3" type="ORF">KGQ19_07560</name>
</gene>
<keyword evidence="2" id="KW-0472">Membrane</keyword>
<keyword evidence="2" id="KW-1133">Transmembrane helix</keyword>
<feature type="region of interest" description="Disordered" evidence="1">
    <location>
        <begin position="331"/>
        <end position="372"/>
    </location>
</feature>
<evidence type="ECO:0000313" key="3">
    <source>
        <dbReference type="EMBL" id="MBS2546721.1"/>
    </source>
</evidence>
<dbReference type="EMBL" id="JAAFYZ010000017">
    <property type="protein sequence ID" value="MBS2546721.1"/>
    <property type="molecule type" value="Genomic_DNA"/>
</dbReference>
<feature type="compositionally biased region" description="Low complexity" evidence="1">
    <location>
        <begin position="332"/>
        <end position="372"/>
    </location>
</feature>
<keyword evidence="2" id="KW-0812">Transmembrane</keyword>
<evidence type="ECO:0000313" key="4">
    <source>
        <dbReference type="Proteomes" id="UP000730482"/>
    </source>
</evidence>
<proteinExistence type="predicted"/>
<comment type="caution">
    <text evidence="3">The sequence shown here is derived from an EMBL/GenBank/DDBJ whole genome shotgun (WGS) entry which is preliminary data.</text>
</comment>
<dbReference type="InterPro" id="IPR021424">
    <property type="entry name" value="PorA"/>
</dbReference>
<dbReference type="Pfam" id="PF11271">
    <property type="entry name" value="PorA"/>
    <property type="match status" value="1"/>
</dbReference>
<dbReference type="RefSeq" id="WP_212008367.1">
    <property type="nucleotide sequence ID" value="NZ_JAAFYZ010000017.1"/>
</dbReference>
<evidence type="ECO:0000256" key="2">
    <source>
        <dbReference type="SAM" id="Phobius"/>
    </source>
</evidence>
<accession>A0ABS5KKZ7</accession>
<reference evidence="3 4" key="1">
    <citation type="submission" date="2020-02" db="EMBL/GenBank/DDBJ databases">
        <title>Acidophilic actinobacteria isolated from forest soil.</title>
        <authorList>
            <person name="Golinska P."/>
        </authorList>
    </citation>
    <scope>NUCLEOTIDE SEQUENCE [LARGE SCALE GENOMIC DNA]</scope>
    <source>
        <strain evidence="3 4">NL8</strain>
    </source>
</reference>
<evidence type="ECO:0000256" key="1">
    <source>
        <dbReference type="SAM" id="MobiDB-lite"/>
    </source>
</evidence>
<name>A0ABS5KKZ7_9ACTN</name>